<sequence>MPYTLSLRRDSRGSAQGVIGRSELSAIDLRFPSIQEQQQIVLRVEELMKLCDALEEKGRLAEEQHTRLTATLFDTLANSESAHALAENWKLVAEHFDLLLDRPEAVDALEQTILQLAVRGLLVPQDPKDEPASELLKKIRAEKDRLIAEGKIKRDKPLPPIPEEEKPFELPQGWEWVRFDELIHPLKPIAYGVLVPGPDVSTGIPFVRIADLSLSDPPVQPEKAIGHEVDAKFQRTRLEGGEILMGVVGSIGKLGIAPSSWAGANIARAICRIVPADSGLHDFVLFLLQTKFMQDCFAGDTRTLAQPTLNVGLIRAALTPIPPPAEQSRIVARVASLRTLCADLRKRLSSARERQSQLAQVLIEQPLTGIV</sequence>
<protein>
    <submittedName>
        <fullName evidence="4">Restriction endonuclease subunit S</fullName>
    </submittedName>
</protein>
<gene>
    <name evidence="4" type="ORF">AZ34_02705</name>
</gene>
<evidence type="ECO:0000256" key="1">
    <source>
        <dbReference type="ARBA" id="ARBA00022747"/>
    </source>
</evidence>
<evidence type="ECO:0000256" key="2">
    <source>
        <dbReference type="ARBA" id="ARBA00023125"/>
    </source>
</evidence>
<dbReference type="GO" id="GO:0009307">
    <property type="term" value="P:DNA restriction-modification system"/>
    <property type="evidence" value="ECO:0007669"/>
    <property type="project" value="UniProtKB-KW"/>
</dbReference>
<dbReference type="PANTHER" id="PTHR43140:SF1">
    <property type="entry name" value="TYPE I RESTRICTION ENZYME ECOKI SPECIFICITY SUBUNIT"/>
    <property type="match status" value="1"/>
</dbReference>
<dbReference type="EMBL" id="JEMG01000001">
    <property type="protein sequence ID" value="EYC50090.1"/>
    <property type="molecule type" value="Genomic_DNA"/>
</dbReference>
<evidence type="ECO:0000313" key="4">
    <source>
        <dbReference type="EMBL" id="EYC50090.1"/>
    </source>
</evidence>
<reference evidence="4 5" key="1">
    <citation type="submission" date="2014-02" db="EMBL/GenBank/DDBJ databases">
        <title>Draft Genome of Hylemonella gracilis isolated from the Niagara River.</title>
        <authorList>
            <person name="Pawlowski D.R."/>
            <person name="Koudelka G.B."/>
        </authorList>
    </citation>
    <scope>NUCLEOTIDE SEQUENCE [LARGE SCALE GENOMIC DNA]</scope>
    <source>
        <strain evidence="4 5">Niagara R</strain>
    </source>
</reference>
<evidence type="ECO:0000313" key="5">
    <source>
        <dbReference type="Proteomes" id="UP000023268"/>
    </source>
</evidence>
<proteinExistence type="predicted"/>
<keyword evidence="2" id="KW-0238">DNA-binding</keyword>
<dbReference type="Gene3D" id="3.90.220.20">
    <property type="entry name" value="DNA methylase specificity domains"/>
    <property type="match status" value="2"/>
</dbReference>
<organism evidence="4 5">
    <name type="scientific">Hylemonella gracilis str. Niagara R</name>
    <dbReference type="NCBI Taxonomy" id="1458275"/>
    <lineage>
        <taxon>Bacteria</taxon>
        <taxon>Pseudomonadati</taxon>
        <taxon>Pseudomonadota</taxon>
        <taxon>Betaproteobacteria</taxon>
        <taxon>Burkholderiales</taxon>
        <taxon>Comamonadaceae</taxon>
        <taxon>Hylemonella</taxon>
    </lineage>
</organism>
<dbReference type="InterPro" id="IPR044946">
    <property type="entry name" value="Restrct_endonuc_typeI_TRD_sf"/>
</dbReference>
<keyword evidence="3" id="KW-0175">Coiled coil</keyword>
<feature type="coiled-coil region" evidence="3">
    <location>
        <begin position="37"/>
        <end position="64"/>
    </location>
</feature>
<dbReference type="STRING" id="1458275.AZ34_02705"/>
<dbReference type="AlphaFoldDB" id="A0A016XDY8"/>
<name>A0A016XDY8_9BURK</name>
<keyword evidence="4" id="KW-0255">Endonuclease</keyword>
<dbReference type="PANTHER" id="PTHR43140">
    <property type="entry name" value="TYPE-1 RESTRICTION ENZYME ECOKI SPECIFICITY PROTEIN"/>
    <property type="match status" value="1"/>
</dbReference>
<dbReference type="eggNOG" id="COG0732">
    <property type="taxonomic scope" value="Bacteria"/>
</dbReference>
<dbReference type="CDD" id="cd17256">
    <property type="entry name" value="RMtype1_S_EcoJA65PI-TRD1-CR1_like"/>
    <property type="match status" value="1"/>
</dbReference>
<dbReference type="InterPro" id="IPR051212">
    <property type="entry name" value="Type-I_RE_S_subunit"/>
</dbReference>
<dbReference type="GO" id="GO:0003677">
    <property type="term" value="F:DNA binding"/>
    <property type="evidence" value="ECO:0007669"/>
    <property type="project" value="UniProtKB-KW"/>
</dbReference>
<dbReference type="Proteomes" id="UP000023268">
    <property type="component" value="Unassembled WGS sequence"/>
</dbReference>
<comment type="caution">
    <text evidence="4">The sequence shown here is derived from an EMBL/GenBank/DDBJ whole genome shotgun (WGS) entry which is preliminary data.</text>
</comment>
<keyword evidence="4" id="KW-0540">Nuclease</keyword>
<dbReference type="SUPFAM" id="SSF116734">
    <property type="entry name" value="DNA methylase specificity domain"/>
    <property type="match status" value="2"/>
</dbReference>
<dbReference type="GO" id="GO:0004519">
    <property type="term" value="F:endonuclease activity"/>
    <property type="evidence" value="ECO:0007669"/>
    <property type="project" value="UniProtKB-KW"/>
</dbReference>
<keyword evidence="4" id="KW-0378">Hydrolase</keyword>
<evidence type="ECO:0000256" key="3">
    <source>
        <dbReference type="SAM" id="Coils"/>
    </source>
</evidence>
<keyword evidence="1" id="KW-0680">Restriction system</keyword>
<accession>A0A016XDY8</accession>